<organism evidence="2">
    <name type="scientific">marine sediment metagenome</name>
    <dbReference type="NCBI Taxonomy" id="412755"/>
    <lineage>
        <taxon>unclassified sequences</taxon>
        <taxon>metagenomes</taxon>
        <taxon>ecological metagenomes</taxon>
    </lineage>
</organism>
<gene>
    <name evidence="2" type="ORF">S01H4_36767</name>
</gene>
<name>X1CPP5_9ZZZZ</name>
<evidence type="ECO:0000313" key="2">
    <source>
        <dbReference type="EMBL" id="GAG94922.1"/>
    </source>
</evidence>
<accession>X1CPP5</accession>
<dbReference type="Pfam" id="PF07238">
    <property type="entry name" value="PilZ"/>
    <property type="match status" value="1"/>
</dbReference>
<dbReference type="Gene3D" id="2.40.10.220">
    <property type="entry name" value="predicted glycosyltransferase like domains"/>
    <property type="match status" value="1"/>
</dbReference>
<evidence type="ECO:0000259" key="1">
    <source>
        <dbReference type="Pfam" id="PF07238"/>
    </source>
</evidence>
<dbReference type="AlphaFoldDB" id="X1CPP5"/>
<feature type="domain" description="PilZ" evidence="1">
    <location>
        <begin position="4"/>
        <end position="104"/>
    </location>
</feature>
<dbReference type="GO" id="GO:0035438">
    <property type="term" value="F:cyclic-di-GMP binding"/>
    <property type="evidence" value="ECO:0007669"/>
    <property type="project" value="InterPro"/>
</dbReference>
<dbReference type="InterPro" id="IPR009875">
    <property type="entry name" value="PilZ_domain"/>
</dbReference>
<proteinExistence type="predicted"/>
<feature type="non-terminal residue" evidence="2">
    <location>
        <position position="131"/>
    </location>
</feature>
<sequence length="131" mass="14676">MSADRRVYPRAKLKWPVKIKTDEGVMEGVTLDITPDGCFISCRKPLKLNVVFDMAIKVPKSKAILKANAEVVWSNIYGPDDEISPRGMGVRFIKMASEARKFIAQASLEHFKSVNLEPELLQTLSTLVIDL</sequence>
<reference evidence="2" key="1">
    <citation type="journal article" date="2014" name="Front. Microbiol.">
        <title>High frequency of phylogenetically diverse reductive dehalogenase-homologous genes in deep subseafloor sedimentary metagenomes.</title>
        <authorList>
            <person name="Kawai M."/>
            <person name="Futagami T."/>
            <person name="Toyoda A."/>
            <person name="Takaki Y."/>
            <person name="Nishi S."/>
            <person name="Hori S."/>
            <person name="Arai W."/>
            <person name="Tsubouchi T."/>
            <person name="Morono Y."/>
            <person name="Uchiyama I."/>
            <person name="Ito T."/>
            <person name="Fujiyama A."/>
            <person name="Inagaki F."/>
            <person name="Takami H."/>
        </authorList>
    </citation>
    <scope>NUCLEOTIDE SEQUENCE</scope>
    <source>
        <strain evidence="2">Expedition CK06-06</strain>
    </source>
</reference>
<protein>
    <recommendedName>
        <fullName evidence="1">PilZ domain-containing protein</fullName>
    </recommendedName>
</protein>
<dbReference type="EMBL" id="BART01019682">
    <property type="protein sequence ID" value="GAG94922.1"/>
    <property type="molecule type" value="Genomic_DNA"/>
</dbReference>
<comment type="caution">
    <text evidence="2">The sequence shown here is derived from an EMBL/GenBank/DDBJ whole genome shotgun (WGS) entry which is preliminary data.</text>
</comment>
<dbReference type="SUPFAM" id="SSF141371">
    <property type="entry name" value="PilZ domain-like"/>
    <property type="match status" value="1"/>
</dbReference>